<keyword evidence="1" id="KW-0418">Kinase</keyword>
<protein>
    <submittedName>
        <fullName evidence="1">MAPK kinase substrate protein</fullName>
    </submittedName>
</protein>
<keyword evidence="1" id="KW-0808">Transferase</keyword>
<name>A0ACC0FGM6_9ERIC</name>
<organism evidence="1 2">
    <name type="scientific">Camellia lanceoleosa</name>
    <dbReference type="NCBI Taxonomy" id="1840588"/>
    <lineage>
        <taxon>Eukaryota</taxon>
        <taxon>Viridiplantae</taxon>
        <taxon>Streptophyta</taxon>
        <taxon>Embryophyta</taxon>
        <taxon>Tracheophyta</taxon>
        <taxon>Spermatophyta</taxon>
        <taxon>Magnoliopsida</taxon>
        <taxon>eudicotyledons</taxon>
        <taxon>Gunneridae</taxon>
        <taxon>Pentapetalae</taxon>
        <taxon>asterids</taxon>
        <taxon>Ericales</taxon>
        <taxon>Theaceae</taxon>
        <taxon>Camellia</taxon>
    </lineage>
</organism>
<dbReference type="Proteomes" id="UP001060215">
    <property type="component" value="Chromosome 14"/>
</dbReference>
<comment type="caution">
    <text evidence="1">The sequence shown here is derived from an EMBL/GenBank/DDBJ whole genome shotgun (WGS) entry which is preliminary data.</text>
</comment>
<keyword evidence="2" id="KW-1185">Reference proteome</keyword>
<evidence type="ECO:0000313" key="2">
    <source>
        <dbReference type="Proteomes" id="UP001060215"/>
    </source>
</evidence>
<accession>A0ACC0FGM6</accession>
<gene>
    <name evidence="1" type="ORF">LOK49_LG13G02561</name>
</gene>
<proteinExistence type="predicted"/>
<dbReference type="EMBL" id="CM045771">
    <property type="protein sequence ID" value="KAI7987911.1"/>
    <property type="molecule type" value="Genomic_DNA"/>
</dbReference>
<evidence type="ECO:0000313" key="1">
    <source>
        <dbReference type="EMBL" id="KAI7987911.1"/>
    </source>
</evidence>
<reference evidence="1 2" key="1">
    <citation type="journal article" date="2022" name="Plant J.">
        <title>Chromosome-level genome of Camellia lanceoleosa provides a valuable resource for understanding genome evolution and self-incompatibility.</title>
        <authorList>
            <person name="Gong W."/>
            <person name="Xiao S."/>
            <person name="Wang L."/>
            <person name="Liao Z."/>
            <person name="Chang Y."/>
            <person name="Mo W."/>
            <person name="Hu G."/>
            <person name="Li W."/>
            <person name="Zhao G."/>
            <person name="Zhu H."/>
            <person name="Hu X."/>
            <person name="Ji K."/>
            <person name="Xiang X."/>
            <person name="Song Q."/>
            <person name="Yuan D."/>
            <person name="Jin S."/>
            <person name="Zhang L."/>
        </authorList>
    </citation>
    <scope>NUCLEOTIDE SEQUENCE [LARGE SCALE GENOMIC DNA]</scope>
    <source>
        <strain evidence="1">SQ_2022a</strain>
    </source>
</reference>
<sequence>MASLQRSAVSFRRQGSSGLIWEDKYFSGDLSVMKQRQEANKEFGGLRKCQSDGSTTVVKIDCSRPSGVKPIASKTIDPPPSPKPSGCWFCPFFSKPTSTPHSKPGNKKP</sequence>